<dbReference type="Proteomes" id="UP000630718">
    <property type="component" value="Unassembled WGS sequence"/>
</dbReference>
<organism evidence="2 3">
    <name type="scientific">Streptomyces fumanus</name>
    <dbReference type="NCBI Taxonomy" id="67302"/>
    <lineage>
        <taxon>Bacteria</taxon>
        <taxon>Bacillati</taxon>
        <taxon>Actinomycetota</taxon>
        <taxon>Actinomycetes</taxon>
        <taxon>Kitasatosporales</taxon>
        <taxon>Streptomycetaceae</taxon>
        <taxon>Streptomyces</taxon>
    </lineage>
</organism>
<feature type="region of interest" description="Disordered" evidence="1">
    <location>
        <begin position="14"/>
        <end position="37"/>
    </location>
</feature>
<evidence type="ECO:0000313" key="3">
    <source>
        <dbReference type="Proteomes" id="UP000630718"/>
    </source>
</evidence>
<keyword evidence="3" id="KW-1185">Reference proteome</keyword>
<protein>
    <submittedName>
        <fullName evidence="2">Uncharacterized protein</fullName>
    </submittedName>
</protein>
<feature type="compositionally biased region" description="Polar residues" evidence="1">
    <location>
        <begin position="14"/>
        <end position="31"/>
    </location>
</feature>
<evidence type="ECO:0000256" key="1">
    <source>
        <dbReference type="SAM" id="MobiDB-lite"/>
    </source>
</evidence>
<name>A0A919A6I9_9ACTN</name>
<evidence type="ECO:0000313" key="2">
    <source>
        <dbReference type="EMBL" id="GHE89181.1"/>
    </source>
</evidence>
<accession>A0A919A6I9</accession>
<proteinExistence type="predicted"/>
<dbReference type="AlphaFoldDB" id="A0A919A6I9"/>
<feature type="region of interest" description="Disordered" evidence="1">
    <location>
        <begin position="50"/>
        <end position="70"/>
    </location>
</feature>
<feature type="compositionally biased region" description="Basic and acidic residues" evidence="1">
    <location>
        <begin position="51"/>
        <end position="70"/>
    </location>
</feature>
<sequence length="70" mass="7720">MPVPVAYFKAATHTATSVEKSTMTRSQSAQTTERDRRVESLAVMIGAPSRCPERRARRSSVDREAALVRG</sequence>
<reference evidence="2" key="2">
    <citation type="submission" date="2020-09" db="EMBL/GenBank/DDBJ databases">
        <authorList>
            <person name="Sun Q."/>
            <person name="Ohkuma M."/>
        </authorList>
    </citation>
    <scope>NUCLEOTIDE SEQUENCE</scope>
    <source>
        <strain evidence="2">JCM 4477</strain>
    </source>
</reference>
<gene>
    <name evidence="2" type="ORF">GCM10018772_11150</name>
</gene>
<comment type="caution">
    <text evidence="2">The sequence shown here is derived from an EMBL/GenBank/DDBJ whole genome shotgun (WGS) entry which is preliminary data.</text>
</comment>
<dbReference type="EMBL" id="BNBI01000002">
    <property type="protein sequence ID" value="GHE89181.1"/>
    <property type="molecule type" value="Genomic_DNA"/>
</dbReference>
<reference evidence="2" key="1">
    <citation type="journal article" date="2014" name="Int. J. Syst. Evol. Microbiol.">
        <title>Complete genome sequence of Corynebacterium casei LMG S-19264T (=DSM 44701T), isolated from a smear-ripened cheese.</title>
        <authorList>
            <consortium name="US DOE Joint Genome Institute (JGI-PGF)"/>
            <person name="Walter F."/>
            <person name="Albersmeier A."/>
            <person name="Kalinowski J."/>
            <person name="Ruckert C."/>
        </authorList>
    </citation>
    <scope>NUCLEOTIDE SEQUENCE</scope>
    <source>
        <strain evidence="2">JCM 4477</strain>
    </source>
</reference>